<feature type="chain" id="PRO_5015122459" description="DUF8021 domain-containing protein" evidence="1">
    <location>
        <begin position="30"/>
        <end position="272"/>
    </location>
</feature>
<keyword evidence="1" id="KW-0732">Signal</keyword>
<reference evidence="3" key="1">
    <citation type="submission" date="2017-09" db="EMBL/GenBank/DDBJ databases">
        <title>Polyketide synthases of a Diaporthe helianthi virulent isolate.</title>
        <authorList>
            <person name="Baroncelli R."/>
        </authorList>
    </citation>
    <scope>NUCLEOTIDE SEQUENCE [LARGE SCALE GENOMIC DNA]</scope>
    <source>
        <strain evidence="3">7/96</strain>
    </source>
</reference>
<protein>
    <recommendedName>
        <fullName evidence="2">DUF8021 domain-containing protein</fullName>
    </recommendedName>
</protein>
<dbReference type="EMBL" id="MAVT02000095">
    <property type="protein sequence ID" value="POS79683.1"/>
    <property type="molecule type" value="Genomic_DNA"/>
</dbReference>
<organism evidence="3 4">
    <name type="scientific">Diaporthe helianthi</name>
    <dbReference type="NCBI Taxonomy" id="158607"/>
    <lineage>
        <taxon>Eukaryota</taxon>
        <taxon>Fungi</taxon>
        <taxon>Dikarya</taxon>
        <taxon>Ascomycota</taxon>
        <taxon>Pezizomycotina</taxon>
        <taxon>Sordariomycetes</taxon>
        <taxon>Sordariomycetidae</taxon>
        <taxon>Diaporthales</taxon>
        <taxon>Diaporthaceae</taxon>
        <taxon>Diaporthe</taxon>
    </lineage>
</organism>
<accession>A0A2P5IB02</accession>
<name>A0A2P5IB02_DIAHE</name>
<dbReference type="InterPro" id="IPR058334">
    <property type="entry name" value="DUF8021"/>
</dbReference>
<evidence type="ECO:0000259" key="2">
    <source>
        <dbReference type="Pfam" id="PF26061"/>
    </source>
</evidence>
<dbReference type="AlphaFoldDB" id="A0A2P5IB02"/>
<comment type="caution">
    <text evidence="3">The sequence shown here is derived from an EMBL/GenBank/DDBJ whole genome shotgun (WGS) entry which is preliminary data.</text>
</comment>
<feature type="domain" description="DUF8021" evidence="2">
    <location>
        <begin position="168"/>
        <end position="269"/>
    </location>
</feature>
<dbReference type="STRING" id="158607.A0A2P5IB02"/>
<dbReference type="OrthoDB" id="3515051at2759"/>
<evidence type="ECO:0000256" key="1">
    <source>
        <dbReference type="SAM" id="SignalP"/>
    </source>
</evidence>
<feature type="signal peptide" evidence="1">
    <location>
        <begin position="1"/>
        <end position="29"/>
    </location>
</feature>
<dbReference type="Proteomes" id="UP000094444">
    <property type="component" value="Unassembled WGS sequence"/>
</dbReference>
<evidence type="ECO:0000313" key="3">
    <source>
        <dbReference type="EMBL" id="POS79683.1"/>
    </source>
</evidence>
<dbReference type="InParanoid" id="A0A2P5IB02"/>
<evidence type="ECO:0000313" key="4">
    <source>
        <dbReference type="Proteomes" id="UP000094444"/>
    </source>
</evidence>
<keyword evidence="4" id="KW-1185">Reference proteome</keyword>
<dbReference type="Pfam" id="PF26061">
    <property type="entry name" value="DUF8021"/>
    <property type="match status" value="1"/>
</dbReference>
<proteinExistence type="predicted"/>
<sequence length="272" mass="29627">MINFNIINMAWSYTHVAALVLGTIQTASAACDRATLQNITNSYIAAQTSGSVAPISSFINGTDYRENNKTAAISSGILSQALKIDHNRTTLDTTQCASYSELIVANSAHPYVIGTQLYLSNSMTTPEGPLISKIDTLVTDQGDWLFNATGTLYWASRENWGPIETASRDSRQTIQAAADAYLDYFRDKSVVVPWGTPCARLEGGVYTGKGAATDSCNVGVPNDINLTDRRYIIDEETGEVDVFLSFVSSPDSHEFRVEGGKLRFVHTLTVME</sequence>
<gene>
    <name evidence="3" type="ORF">DHEL01_v201917</name>
</gene>